<comment type="caution">
    <text evidence="1">The sequence shown here is derived from an EMBL/GenBank/DDBJ whole genome shotgun (WGS) entry which is preliminary data.</text>
</comment>
<accession>A0A7C1VPW9</accession>
<evidence type="ECO:0008006" key="2">
    <source>
        <dbReference type="Google" id="ProtNLM"/>
    </source>
</evidence>
<reference evidence="1" key="1">
    <citation type="journal article" date="2020" name="mSystems">
        <title>Genome- and Community-Level Interaction Insights into Carbon Utilization and Element Cycling Functions of Hydrothermarchaeota in Hydrothermal Sediment.</title>
        <authorList>
            <person name="Zhou Z."/>
            <person name="Liu Y."/>
            <person name="Xu W."/>
            <person name="Pan J."/>
            <person name="Luo Z.H."/>
            <person name="Li M."/>
        </authorList>
    </citation>
    <scope>NUCLEOTIDE SEQUENCE [LARGE SCALE GENOMIC DNA]</scope>
    <source>
        <strain evidence="1">HyVt-389</strain>
    </source>
</reference>
<dbReference type="EMBL" id="DRIH01000223">
    <property type="protein sequence ID" value="HEC68403.1"/>
    <property type="molecule type" value="Genomic_DNA"/>
</dbReference>
<sequence length="73" mass="8752">MVEVAELNELIIRGIQGLSEKEKREVLNFIEFLRIREEKSFIEYVNKRTKEAIEAKKRGEHFPSLEELQREYA</sequence>
<protein>
    <recommendedName>
        <fullName evidence="2">DUF2281 domain-containing protein</fullName>
    </recommendedName>
</protein>
<organism evidence="1">
    <name type="scientific">Desulfofervidus auxilii</name>
    <dbReference type="NCBI Taxonomy" id="1621989"/>
    <lineage>
        <taxon>Bacteria</taxon>
        <taxon>Pseudomonadati</taxon>
        <taxon>Thermodesulfobacteriota</taxon>
        <taxon>Candidatus Desulfofervidia</taxon>
        <taxon>Candidatus Desulfofervidales</taxon>
        <taxon>Candidatus Desulfofervidaceae</taxon>
        <taxon>Candidatus Desulfofervidus</taxon>
    </lineage>
</organism>
<dbReference type="Proteomes" id="UP000885738">
    <property type="component" value="Unassembled WGS sequence"/>
</dbReference>
<evidence type="ECO:0000313" key="1">
    <source>
        <dbReference type="EMBL" id="HEC68403.1"/>
    </source>
</evidence>
<dbReference type="AlphaFoldDB" id="A0A7C1VPW9"/>
<proteinExistence type="predicted"/>
<name>A0A7C1VPW9_DESA2</name>
<gene>
    <name evidence="1" type="ORF">ENI35_06310</name>
</gene>